<dbReference type="Gene3D" id="3.40.50.1440">
    <property type="entry name" value="Tubulin/FtsZ, GTPase domain"/>
    <property type="match status" value="1"/>
</dbReference>
<dbReference type="InterPro" id="IPR036525">
    <property type="entry name" value="Tubulin/FtsZ_GTPase_sf"/>
</dbReference>
<feature type="region of interest" description="Disordered" evidence="10">
    <location>
        <begin position="167"/>
        <end position="196"/>
    </location>
</feature>
<comment type="caution">
    <text evidence="12">The sequence shown here is derived from an EMBL/GenBank/DDBJ whole genome shotgun (WGS) entry which is preliminary data.</text>
</comment>
<evidence type="ECO:0000313" key="13">
    <source>
        <dbReference type="Proteomes" id="UP001237642"/>
    </source>
</evidence>
<keyword evidence="5" id="KW-0547">Nucleotide-binding</keyword>
<dbReference type="PANTHER" id="PTHR36527:SF3">
    <property type="entry name" value="OS01G0282866 PROTEIN"/>
    <property type="match status" value="1"/>
</dbReference>
<comment type="similarity">
    <text evidence="3">Belongs to the tubulin family.</text>
</comment>
<keyword evidence="4" id="KW-0493">Microtubule</keyword>
<protein>
    <submittedName>
        <fullName evidence="12">Non-specific serine/threonine protein kinase</fullName>
    </submittedName>
</protein>
<reference evidence="12" key="1">
    <citation type="submission" date="2023-02" db="EMBL/GenBank/DDBJ databases">
        <title>Genome of toxic invasive species Heracleum sosnowskyi carries increased number of genes despite the absence of recent whole-genome duplications.</title>
        <authorList>
            <person name="Schelkunov M."/>
            <person name="Shtratnikova V."/>
            <person name="Makarenko M."/>
            <person name="Klepikova A."/>
            <person name="Omelchenko D."/>
            <person name="Novikova G."/>
            <person name="Obukhova E."/>
            <person name="Bogdanov V."/>
            <person name="Penin A."/>
            <person name="Logacheva M."/>
        </authorList>
    </citation>
    <scope>NUCLEOTIDE SEQUENCE</scope>
    <source>
        <strain evidence="12">Hsosn_3</strain>
        <tissue evidence="12">Leaf</tissue>
    </source>
</reference>
<dbReference type="PANTHER" id="PTHR36527">
    <property type="entry name" value="OS01G0282866 PROTEIN"/>
    <property type="match status" value="1"/>
</dbReference>
<keyword evidence="7" id="KW-0342">GTP-binding</keyword>
<keyword evidence="8" id="KW-0963">Cytoplasm</keyword>
<evidence type="ECO:0000313" key="12">
    <source>
        <dbReference type="EMBL" id="KAK1380439.1"/>
    </source>
</evidence>
<sequence>MREILHVQGASCGRFVPRVVLMDLEPDTMDSVRTCPYSQIFRPVNFLFGQSGTGNNWAKGHNTEGAELIDSVLKEDENYDCLQDLVDPILGSNYSKEEALRMLNMALLCSNPSPTLRPSMSTIVSMIEGKTEVEAPMIKRTTTADDMRFRAFEKLGHDSQTQSYIFSQESRERSISMDGPWGADSSKSLQKKDTSTSKLLSDLYDVNID</sequence>
<dbReference type="Proteomes" id="UP001237642">
    <property type="component" value="Unassembled WGS sequence"/>
</dbReference>
<dbReference type="PRINTS" id="PR01161">
    <property type="entry name" value="TUBULIN"/>
</dbReference>
<keyword evidence="12" id="KW-0723">Serine/threonine-protein kinase</keyword>
<feature type="domain" description="Tubulin/FtsZ GTPase" evidence="11">
    <location>
        <begin position="12"/>
        <end position="74"/>
    </location>
</feature>
<dbReference type="GO" id="GO:0005874">
    <property type="term" value="C:microtubule"/>
    <property type="evidence" value="ECO:0007669"/>
    <property type="project" value="UniProtKB-KW"/>
</dbReference>
<gene>
    <name evidence="12" type="ORF">POM88_027183</name>
</gene>
<evidence type="ECO:0000256" key="4">
    <source>
        <dbReference type="ARBA" id="ARBA00022701"/>
    </source>
</evidence>
<evidence type="ECO:0000256" key="10">
    <source>
        <dbReference type="SAM" id="MobiDB-lite"/>
    </source>
</evidence>
<keyword evidence="6" id="KW-0460">Magnesium</keyword>
<name>A0AAD8I798_9APIA</name>
<comment type="function">
    <text evidence="9">Tubulin is the major constituent of microtubules, a cylinder consisting of laterally associated linear protofilaments composed of alpha- and beta-tubulin heterodimers. Microtubules grow by the addition of GTP-tubulin dimers to the microtubule end, where a stabilizing cap forms. Below the cap, tubulin dimers are in GDP-bound state, owing to GTPase activity of alpha-tubulin.</text>
</comment>
<evidence type="ECO:0000256" key="9">
    <source>
        <dbReference type="ARBA" id="ARBA00034296"/>
    </source>
</evidence>
<organism evidence="12 13">
    <name type="scientific">Heracleum sosnowskyi</name>
    <dbReference type="NCBI Taxonomy" id="360622"/>
    <lineage>
        <taxon>Eukaryota</taxon>
        <taxon>Viridiplantae</taxon>
        <taxon>Streptophyta</taxon>
        <taxon>Embryophyta</taxon>
        <taxon>Tracheophyta</taxon>
        <taxon>Spermatophyta</taxon>
        <taxon>Magnoliopsida</taxon>
        <taxon>eudicotyledons</taxon>
        <taxon>Gunneridae</taxon>
        <taxon>Pentapetalae</taxon>
        <taxon>asterids</taxon>
        <taxon>campanulids</taxon>
        <taxon>Apiales</taxon>
        <taxon>Apiaceae</taxon>
        <taxon>Apioideae</taxon>
        <taxon>apioid superclade</taxon>
        <taxon>Tordylieae</taxon>
        <taxon>Tordyliinae</taxon>
        <taxon>Heracleum</taxon>
    </lineage>
</organism>
<keyword evidence="12" id="KW-0808">Transferase</keyword>
<dbReference type="Pfam" id="PF00091">
    <property type="entry name" value="Tubulin"/>
    <property type="match status" value="1"/>
</dbReference>
<keyword evidence="12" id="KW-0418">Kinase</keyword>
<dbReference type="GO" id="GO:0004674">
    <property type="term" value="F:protein serine/threonine kinase activity"/>
    <property type="evidence" value="ECO:0007669"/>
    <property type="project" value="UniProtKB-KW"/>
</dbReference>
<comment type="subcellular location">
    <subcellularLocation>
        <location evidence="2">Cytoplasm</location>
        <location evidence="2">Cytoskeleton</location>
    </subcellularLocation>
</comment>
<dbReference type="InterPro" id="IPR013838">
    <property type="entry name" value="Beta-tubulin_BS"/>
</dbReference>
<keyword evidence="13" id="KW-1185">Reference proteome</keyword>
<evidence type="ECO:0000256" key="7">
    <source>
        <dbReference type="ARBA" id="ARBA00023134"/>
    </source>
</evidence>
<reference evidence="12" key="2">
    <citation type="submission" date="2023-05" db="EMBL/GenBank/DDBJ databases">
        <authorList>
            <person name="Schelkunov M.I."/>
        </authorList>
    </citation>
    <scope>NUCLEOTIDE SEQUENCE</scope>
    <source>
        <strain evidence="12">Hsosn_3</strain>
        <tissue evidence="12">Leaf</tissue>
    </source>
</reference>
<dbReference type="PROSITE" id="PS00228">
    <property type="entry name" value="TUBULIN_B_AUTOREG"/>
    <property type="match status" value="1"/>
</dbReference>
<evidence type="ECO:0000256" key="3">
    <source>
        <dbReference type="ARBA" id="ARBA00009636"/>
    </source>
</evidence>
<comment type="cofactor">
    <cofactor evidence="1">
        <name>Mg(2+)</name>
        <dbReference type="ChEBI" id="CHEBI:18420"/>
    </cofactor>
</comment>
<evidence type="ECO:0000256" key="1">
    <source>
        <dbReference type="ARBA" id="ARBA00001946"/>
    </source>
</evidence>
<dbReference type="InterPro" id="IPR003008">
    <property type="entry name" value="Tubulin_FtsZ_GTPase"/>
</dbReference>
<evidence type="ECO:0000256" key="5">
    <source>
        <dbReference type="ARBA" id="ARBA00022741"/>
    </source>
</evidence>
<keyword evidence="8" id="KW-0206">Cytoskeleton</keyword>
<evidence type="ECO:0000259" key="11">
    <source>
        <dbReference type="Pfam" id="PF00091"/>
    </source>
</evidence>
<dbReference type="GO" id="GO:0005525">
    <property type="term" value="F:GTP binding"/>
    <property type="evidence" value="ECO:0007669"/>
    <property type="project" value="UniProtKB-KW"/>
</dbReference>
<proteinExistence type="inferred from homology"/>
<evidence type="ECO:0000256" key="2">
    <source>
        <dbReference type="ARBA" id="ARBA00004245"/>
    </source>
</evidence>
<evidence type="ECO:0000256" key="8">
    <source>
        <dbReference type="ARBA" id="ARBA00023212"/>
    </source>
</evidence>
<accession>A0AAD8I798</accession>
<dbReference type="AlphaFoldDB" id="A0AAD8I798"/>
<dbReference type="InterPro" id="IPR000217">
    <property type="entry name" value="Tubulin"/>
</dbReference>
<evidence type="ECO:0000256" key="6">
    <source>
        <dbReference type="ARBA" id="ARBA00022842"/>
    </source>
</evidence>
<dbReference type="GO" id="GO:0007017">
    <property type="term" value="P:microtubule-based process"/>
    <property type="evidence" value="ECO:0007669"/>
    <property type="project" value="InterPro"/>
</dbReference>
<dbReference type="SUPFAM" id="SSF52490">
    <property type="entry name" value="Tubulin nucleotide-binding domain-like"/>
    <property type="match status" value="1"/>
</dbReference>
<dbReference type="EMBL" id="JAUIZM010000006">
    <property type="protein sequence ID" value="KAK1380439.1"/>
    <property type="molecule type" value="Genomic_DNA"/>
</dbReference>